<dbReference type="PANTHER" id="PTHR11530:SF11">
    <property type="entry name" value="D-ASPARTATE OXIDASE"/>
    <property type="match status" value="1"/>
</dbReference>
<gene>
    <name evidence="8" type="ORF">PoB_005520600</name>
</gene>
<dbReference type="Proteomes" id="UP000735302">
    <property type="component" value="Unassembled WGS sequence"/>
</dbReference>
<proteinExistence type="inferred from homology"/>
<dbReference type="GO" id="GO:0003884">
    <property type="term" value="F:D-amino-acid oxidase activity"/>
    <property type="evidence" value="ECO:0007669"/>
    <property type="project" value="InterPro"/>
</dbReference>
<dbReference type="PANTHER" id="PTHR11530">
    <property type="entry name" value="D-AMINO ACID OXIDASE"/>
    <property type="match status" value="1"/>
</dbReference>
<reference evidence="8 9" key="1">
    <citation type="journal article" date="2021" name="Elife">
        <title>Chloroplast acquisition without the gene transfer in kleptoplastic sea slugs, Plakobranchus ocellatus.</title>
        <authorList>
            <person name="Maeda T."/>
            <person name="Takahashi S."/>
            <person name="Yoshida T."/>
            <person name="Shimamura S."/>
            <person name="Takaki Y."/>
            <person name="Nagai Y."/>
            <person name="Toyoda A."/>
            <person name="Suzuki Y."/>
            <person name="Arimoto A."/>
            <person name="Ishii H."/>
            <person name="Satoh N."/>
            <person name="Nishiyama T."/>
            <person name="Hasebe M."/>
            <person name="Maruyama T."/>
            <person name="Minagawa J."/>
            <person name="Obokata J."/>
            <person name="Shigenobu S."/>
        </authorList>
    </citation>
    <scope>NUCLEOTIDE SEQUENCE [LARGE SCALE GENOMIC DNA]</scope>
</reference>
<evidence type="ECO:0000313" key="9">
    <source>
        <dbReference type="Proteomes" id="UP000735302"/>
    </source>
</evidence>
<accession>A0AAV4C7L3</accession>
<feature type="domain" description="FAD dependent oxidoreductase" evidence="7">
    <location>
        <begin position="5"/>
        <end position="223"/>
    </location>
</feature>
<dbReference type="InterPro" id="IPR023209">
    <property type="entry name" value="DAO"/>
</dbReference>
<comment type="subcellular location">
    <subcellularLocation>
        <location evidence="2">Peroxisome matrix</location>
    </subcellularLocation>
</comment>
<evidence type="ECO:0000313" key="8">
    <source>
        <dbReference type="EMBL" id="GFO28701.1"/>
    </source>
</evidence>
<dbReference type="GO" id="GO:0071949">
    <property type="term" value="F:FAD binding"/>
    <property type="evidence" value="ECO:0007669"/>
    <property type="project" value="InterPro"/>
</dbReference>
<evidence type="ECO:0000256" key="2">
    <source>
        <dbReference type="ARBA" id="ARBA00004253"/>
    </source>
</evidence>
<dbReference type="EMBL" id="BLXT01006082">
    <property type="protein sequence ID" value="GFO28701.1"/>
    <property type="molecule type" value="Genomic_DNA"/>
</dbReference>
<protein>
    <submittedName>
        <fullName evidence="8">D-aspartate oxidase</fullName>
    </submittedName>
</protein>
<dbReference type="Pfam" id="PF01266">
    <property type="entry name" value="DAO"/>
    <property type="match status" value="1"/>
</dbReference>
<evidence type="ECO:0000256" key="1">
    <source>
        <dbReference type="ARBA" id="ARBA00001974"/>
    </source>
</evidence>
<dbReference type="Gene3D" id="3.30.9.10">
    <property type="entry name" value="D-Amino Acid Oxidase, subunit A, domain 2"/>
    <property type="match status" value="1"/>
</dbReference>
<dbReference type="InterPro" id="IPR006076">
    <property type="entry name" value="FAD-dep_OxRdtase"/>
</dbReference>
<evidence type="ECO:0000256" key="3">
    <source>
        <dbReference type="ARBA" id="ARBA00006730"/>
    </source>
</evidence>
<evidence type="ECO:0000256" key="6">
    <source>
        <dbReference type="ARBA" id="ARBA00023002"/>
    </source>
</evidence>
<dbReference type="GO" id="GO:0005782">
    <property type="term" value="C:peroxisomal matrix"/>
    <property type="evidence" value="ECO:0007669"/>
    <property type="project" value="UniProtKB-SubCell"/>
</dbReference>
<comment type="similarity">
    <text evidence="3">Belongs to the DAMOX/DASOX family.</text>
</comment>
<keyword evidence="4" id="KW-0285">Flavoprotein</keyword>
<comment type="caution">
    <text evidence="8">The sequence shown here is derived from an EMBL/GenBank/DDBJ whole genome shotgun (WGS) entry which is preliminary data.</text>
</comment>
<keyword evidence="6" id="KW-0560">Oxidoreductase</keyword>
<organism evidence="8 9">
    <name type="scientific">Plakobranchus ocellatus</name>
    <dbReference type="NCBI Taxonomy" id="259542"/>
    <lineage>
        <taxon>Eukaryota</taxon>
        <taxon>Metazoa</taxon>
        <taxon>Spiralia</taxon>
        <taxon>Lophotrochozoa</taxon>
        <taxon>Mollusca</taxon>
        <taxon>Gastropoda</taxon>
        <taxon>Heterobranchia</taxon>
        <taxon>Euthyneura</taxon>
        <taxon>Panpulmonata</taxon>
        <taxon>Sacoglossa</taxon>
        <taxon>Placobranchoidea</taxon>
        <taxon>Plakobranchidae</taxon>
        <taxon>Plakobranchus</taxon>
    </lineage>
</organism>
<dbReference type="AlphaFoldDB" id="A0AAV4C7L3"/>
<evidence type="ECO:0000256" key="5">
    <source>
        <dbReference type="ARBA" id="ARBA00022827"/>
    </source>
</evidence>
<keyword evidence="9" id="KW-1185">Reference proteome</keyword>
<sequence>MAYQVAVVGAGAVGLSTALSIQQRFHNAKVTLIAERFDEGTTSWGAGGFFRLDLDDYPLEERDNLRQWGRESWKFYTDLARSEQAHDSGMAFVAGTLLLKTQKDSGYSLMSELTHDFLKFDETNIKKLNMPVSYNYGYSFTTVVTHVPSYLRWLMQSLDCVSECMCIKALMDINSNMEQLKMQLSNDFDVVVTCCGLKAAQLCNDESTFPVMGHIVKVKAPWFKKFFYCEDLYIIP</sequence>
<dbReference type="GO" id="GO:0019478">
    <property type="term" value="P:D-amino acid catabolic process"/>
    <property type="evidence" value="ECO:0007669"/>
    <property type="project" value="TreeGrafter"/>
</dbReference>
<dbReference type="Gene3D" id="3.40.50.720">
    <property type="entry name" value="NAD(P)-binding Rossmann-like Domain"/>
    <property type="match status" value="1"/>
</dbReference>
<dbReference type="SUPFAM" id="SSF51971">
    <property type="entry name" value="Nucleotide-binding domain"/>
    <property type="match status" value="1"/>
</dbReference>
<feature type="non-terminal residue" evidence="8">
    <location>
        <position position="236"/>
    </location>
</feature>
<comment type="cofactor">
    <cofactor evidence="1">
        <name>FAD</name>
        <dbReference type="ChEBI" id="CHEBI:57692"/>
    </cofactor>
</comment>
<evidence type="ECO:0000259" key="7">
    <source>
        <dbReference type="Pfam" id="PF01266"/>
    </source>
</evidence>
<keyword evidence="5" id="KW-0274">FAD</keyword>
<name>A0AAV4C7L3_9GAST</name>
<evidence type="ECO:0000256" key="4">
    <source>
        <dbReference type="ARBA" id="ARBA00022630"/>
    </source>
</evidence>